<proteinExistence type="predicted"/>
<dbReference type="EMBL" id="CP000359">
    <property type="protein sequence ID" value="ABF46592.1"/>
    <property type="molecule type" value="Genomic_DNA"/>
</dbReference>
<evidence type="ECO:0000313" key="1">
    <source>
        <dbReference type="EMBL" id="ABF46592.1"/>
    </source>
</evidence>
<organism evidence="1 2">
    <name type="scientific">Deinococcus geothermalis (strain DSM 11300 / CIP 105573 / AG-3a)</name>
    <dbReference type="NCBI Taxonomy" id="319795"/>
    <lineage>
        <taxon>Bacteria</taxon>
        <taxon>Thermotogati</taxon>
        <taxon>Deinococcota</taxon>
        <taxon>Deinococci</taxon>
        <taxon>Deinococcales</taxon>
        <taxon>Deinococcaceae</taxon>
        <taxon>Deinococcus</taxon>
    </lineage>
</organism>
<accession>Q1IVZ2</accession>
<dbReference type="KEGG" id="dge:Dgeo_2299"/>
<dbReference type="PANTHER" id="PTHR35528:SF3">
    <property type="entry name" value="BLL1675 PROTEIN"/>
    <property type="match status" value="1"/>
</dbReference>
<dbReference type="STRING" id="319795.Dgeo_2299"/>
<dbReference type="Proteomes" id="UP000002431">
    <property type="component" value="Chromosome"/>
</dbReference>
<name>Q1IVZ2_DEIGD</name>
<keyword evidence="2" id="KW-1185">Reference proteome</keyword>
<dbReference type="InterPro" id="IPR052183">
    <property type="entry name" value="IS_Transposase"/>
</dbReference>
<gene>
    <name evidence="1" type="ordered locus">Dgeo_2299</name>
</gene>
<sequence>MSGQEPYRHRFPLSVIGYALRLYHPLSLSQYDVQELLHGRGVVVSHETLRKWSIKFAPLLTEELRHRESRGGSR</sequence>
<reference evidence="1" key="1">
    <citation type="submission" date="2006-04" db="EMBL/GenBank/DDBJ databases">
        <title>Complete sequence of chromosome of Deinococcus geothermalis DSM 11300.</title>
        <authorList>
            <consortium name="US DOE Joint Genome Institute"/>
            <person name="Copeland A."/>
            <person name="Lucas S."/>
            <person name="Lapidus A."/>
            <person name="Barry K."/>
            <person name="Detter J.C."/>
            <person name="Glavina del Rio T."/>
            <person name="Hammon N."/>
            <person name="Israni S."/>
            <person name="Dalin E."/>
            <person name="Tice H."/>
            <person name="Pitluck S."/>
            <person name="Brettin T."/>
            <person name="Bruce D."/>
            <person name="Han C."/>
            <person name="Tapia R."/>
            <person name="Saunders E."/>
            <person name="Gilna P."/>
            <person name="Schmutz J."/>
            <person name="Larimer F."/>
            <person name="Land M."/>
            <person name="Hauser L."/>
            <person name="Kyrpides N."/>
            <person name="Kim E."/>
            <person name="Daly M.J."/>
            <person name="Fredrickson J.K."/>
            <person name="Makarova K.S."/>
            <person name="Gaidamakova E.K."/>
            <person name="Zhai M."/>
            <person name="Richardson P."/>
        </authorList>
    </citation>
    <scope>NUCLEOTIDE SEQUENCE</scope>
    <source>
        <strain evidence="1">DSM 11300</strain>
    </source>
</reference>
<dbReference type="AlphaFoldDB" id="Q1IVZ2"/>
<dbReference type="HOGENOM" id="CLU_067322_4_1_0"/>
<evidence type="ECO:0000313" key="2">
    <source>
        <dbReference type="Proteomes" id="UP000002431"/>
    </source>
</evidence>
<dbReference type="PANTHER" id="PTHR35528">
    <property type="entry name" value="BLL1675 PROTEIN"/>
    <property type="match status" value="1"/>
</dbReference>
<protein>
    <submittedName>
        <fullName evidence="1">Transposase</fullName>
    </submittedName>
</protein>
<dbReference type="eggNOG" id="COG3316">
    <property type="taxonomic scope" value="Bacteria"/>
</dbReference>